<keyword evidence="1" id="KW-0472">Membrane</keyword>
<feature type="transmembrane region" description="Helical" evidence="1">
    <location>
        <begin position="130"/>
        <end position="151"/>
    </location>
</feature>
<gene>
    <name evidence="2" type="ORF">GCM10023149_36190</name>
</gene>
<keyword evidence="1" id="KW-0812">Transmembrane</keyword>
<feature type="transmembrane region" description="Helical" evidence="1">
    <location>
        <begin position="86"/>
        <end position="109"/>
    </location>
</feature>
<name>A0ABP8GVZ8_9SPHI</name>
<dbReference type="RefSeq" id="WP_345212558.1">
    <property type="nucleotide sequence ID" value="NZ_BAABFT010000010.1"/>
</dbReference>
<protein>
    <recommendedName>
        <fullName evidence="4">Glycerophosphoryl diester phosphodiesterase membrane domain-containing protein</fullName>
    </recommendedName>
</protein>
<dbReference type="Proteomes" id="UP001500582">
    <property type="component" value="Unassembled WGS sequence"/>
</dbReference>
<feature type="transmembrane region" description="Helical" evidence="1">
    <location>
        <begin position="237"/>
        <end position="263"/>
    </location>
</feature>
<reference evidence="3" key="1">
    <citation type="journal article" date="2019" name="Int. J. Syst. Evol. Microbiol.">
        <title>The Global Catalogue of Microorganisms (GCM) 10K type strain sequencing project: providing services to taxonomists for standard genome sequencing and annotation.</title>
        <authorList>
            <consortium name="The Broad Institute Genomics Platform"/>
            <consortium name="The Broad Institute Genome Sequencing Center for Infectious Disease"/>
            <person name="Wu L."/>
            <person name="Ma J."/>
        </authorList>
    </citation>
    <scope>NUCLEOTIDE SEQUENCE [LARGE SCALE GENOMIC DNA]</scope>
    <source>
        <strain evidence="3">JCM 17705</strain>
    </source>
</reference>
<feature type="transmembrane region" description="Helical" evidence="1">
    <location>
        <begin position="31"/>
        <end position="52"/>
    </location>
</feature>
<evidence type="ECO:0000256" key="1">
    <source>
        <dbReference type="SAM" id="Phobius"/>
    </source>
</evidence>
<evidence type="ECO:0000313" key="3">
    <source>
        <dbReference type="Proteomes" id="UP001500582"/>
    </source>
</evidence>
<feature type="transmembrane region" description="Helical" evidence="1">
    <location>
        <begin position="157"/>
        <end position="181"/>
    </location>
</feature>
<keyword evidence="3" id="KW-1185">Reference proteome</keyword>
<dbReference type="EMBL" id="BAABFT010000010">
    <property type="protein sequence ID" value="GAA4330775.1"/>
    <property type="molecule type" value="Genomic_DNA"/>
</dbReference>
<comment type="caution">
    <text evidence="2">The sequence shown here is derived from an EMBL/GenBank/DDBJ whole genome shotgun (WGS) entry which is preliminary data.</text>
</comment>
<organism evidence="2 3">
    <name type="scientific">Mucilaginibacter gynuensis</name>
    <dbReference type="NCBI Taxonomy" id="1302236"/>
    <lineage>
        <taxon>Bacteria</taxon>
        <taxon>Pseudomonadati</taxon>
        <taxon>Bacteroidota</taxon>
        <taxon>Sphingobacteriia</taxon>
        <taxon>Sphingobacteriales</taxon>
        <taxon>Sphingobacteriaceae</taxon>
        <taxon>Mucilaginibacter</taxon>
    </lineage>
</organism>
<accession>A0ABP8GVZ8</accession>
<proteinExistence type="predicted"/>
<feature type="transmembrane region" description="Helical" evidence="1">
    <location>
        <begin position="193"/>
        <end position="217"/>
    </location>
</feature>
<keyword evidence="1" id="KW-1133">Transmembrane helix</keyword>
<evidence type="ECO:0008006" key="4">
    <source>
        <dbReference type="Google" id="ProtNLM"/>
    </source>
</evidence>
<sequence length="295" mass="33700">MTPKFELRSIRDFGQIISDSFTFLKDNFKPLFIPLIVICGAFTLLGTVAYSFMQMGMMNMMDIKNQPNPNVFRSGIFNDYFLGMGLYYVAVGLYYFLIFLVTFSYIAVYREKKEQEKPTLEEVWGYVKYYFLRCIGSSFLLILLTIVGFVLCVIPGIYVSTVFALAMPIMIFENTSFSFAFSKCFKLISNNWWMTFGIIFVVSLIIGFAAGIASLPITLITVLKLFLVLKSFTTPLLVFFAFLVNVMYLSYSLLAIALSLCYFSYTERQEGTGLLDRINNLGKDDDASHLPTEQY</sequence>
<evidence type="ECO:0000313" key="2">
    <source>
        <dbReference type="EMBL" id="GAA4330775.1"/>
    </source>
</evidence>